<dbReference type="Proteomes" id="UP001642483">
    <property type="component" value="Unassembled WGS sequence"/>
</dbReference>
<feature type="transmembrane region" description="Helical" evidence="1">
    <location>
        <begin position="226"/>
        <end position="251"/>
    </location>
</feature>
<organism evidence="2 3">
    <name type="scientific">Clavelina lepadiformis</name>
    <name type="common">Light-bulb sea squirt</name>
    <name type="synonym">Ascidia lepadiformis</name>
    <dbReference type="NCBI Taxonomy" id="159417"/>
    <lineage>
        <taxon>Eukaryota</taxon>
        <taxon>Metazoa</taxon>
        <taxon>Chordata</taxon>
        <taxon>Tunicata</taxon>
        <taxon>Ascidiacea</taxon>
        <taxon>Aplousobranchia</taxon>
        <taxon>Clavelinidae</taxon>
        <taxon>Clavelina</taxon>
    </lineage>
</organism>
<keyword evidence="1" id="KW-1133">Transmembrane helix</keyword>
<keyword evidence="3" id="KW-1185">Reference proteome</keyword>
<comment type="caution">
    <text evidence="2">The sequence shown here is derived from an EMBL/GenBank/DDBJ whole genome shotgun (WGS) entry which is preliminary data.</text>
</comment>
<keyword evidence="1" id="KW-0472">Membrane</keyword>
<reference evidence="2 3" key="1">
    <citation type="submission" date="2024-02" db="EMBL/GenBank/DDBJ databases">
        <authorList>
            <person name="Daric V."/>
            <person name="Darras S."/>
        </authorList>
    </citation>
    <scope>NUCLEOTIDE SEQUENCE [LARGE SCALE GENOMIC DNA]</scope>
</reference>
<feature type="transmembrane region" description="Helical" evidence="1">
    <location>
        <begin position="140"/>
        <end position="164"/>
    </location>
</feature>
<evidence type="ECO:0000313" key="3">
    <source>
        <dbReference type="Proteomes" id="UP001642483"/>
    </source>
</evidence>
<protein>
    <submittedName>
        <fullName evidence="2">Uncharacterized protein</fullName>
    </submittedName>
</protein>
<gene>
    <name evidence="2" type="ORF">CVLEPA_LOCUS26087</name>
</gene>
<proteinExistence type="predicted"/>
<feature type="transmembrane region" description="Helical" evidence="1">
    <location>
        <begin position="176"/>
        <end position="199"/>
    </location>
</feature>
<accession>A0ABP0GRJ0</accession>
<dbReference type="EMBL" id="CAWYQH010000130">
    <property type="protein sequence ID" value="CAK8692850.1"/>
    <property type="molecule type" value="Genomic_DNA"/>
</dbReference>
<feature type="transmembrane region" description="Helical" evidence="1">
    <location>
        <begin position="31"/>
        <end position="55"/>
    </location>
</feature>
<evidence type="ECO:0000313" key="2">
    <source>
        <dbReference type="EMBL" id="CAK8692850.1"/>
    </source>
</evidence>
<keyword evidence="1" id="KW-0812">Transmembrane</keyword>
<feature type="transmembrane region" description="Helical" evidence="1">
    <location>
        <begin position="257"/>
        <end position="278"/>
    </location>
</feature>
<feature type="transmembrane region" description="Helical" evidence="1">
    <location>
        <begin position="67"/>
        <end position="91"/>
    </location>
</feature>
<sequence>MENLSLDWNQSSLTNQPATIKSTTCHFYSSVWSLVIAAVLEAISIYILTALAIFFWKSRNRKNISKLNHLCLVEALFTCLCCTTILLKVLPTYPYKIMLWVGGSFYWVGLSLTYTILWVRQRRFYSDELLADKSGKCHRVVSSVVIVGIYICLSALMCAFQSKVGDCSSLGDINDILPILITFIIAIFAFQILLFYLLVHPLRSEDGVKVSDILFFRLKKDIHKMVVRLAICTSICIFTNILMCIMIILISKRILQTSWLNAVALDLVVNTIAVVCTFKRWKTRLFPFCESAKTDFSDNYTTAY</sequence>
<evidence type="ECO:0000256" key="1">
    <source>
        <dbReference type="SAM" id="Phobius"/>
    </source>
</evidence>
<name>A0ABP0GRJ0_CLALP</name>
<feature type="transmembrane region" description="Helical" evidence="1">
    <location>
        <begin position="97"/>
        <end position="119"/>
    </location>
</feature>